<dbReference type="GO" id="GO:0006397">
    <property type="term" value="P:mRNA processing"/>
    <property type="evidence" value="ECO:0007669"/>
    <property type="project" value="UniProtKB-KW"/>
</dbReference>
<dbReference type="FunFam" id="1.25.40.90:FF:000037">
    <property type="entry name" value="Enhancer of ag-4 2"/>
    <property type="match status" value="1"/>
</dbReference>
<feature type="region of interest" description="Disordered" evidence="8">
    <location>
        <begin position="438"/>
        <end position="480"/>
    </location>
</feature>
<feature type="compositionally biased region" description="Basic residues" evidence="8">
    <location>
        <begin position="14"/>
        <end position="26"/>
    </location>
</feature>
<evidence type="ECO:0000256" key="2">
    <source>
        <dbReference type="ARBA" id="ARBA00022473"/>
    </source>
</evidence>
<dbReference type="GO" id="GO:0005634">
    <property type="term" value="C:nucleus"/>
    <property type="evidence" value="ECO:0007669"/>
    <property type="project" value="UniProtKB-SubCell"/>
</dbReference>
<keyword evidence="2" id="KW-0217">Developmental protein</keyword>
<feature type="region of interest" description="Disordered" evidence="8">
    <location>
        <begin position="1377"/>
        <end position="1402"/>
    </location>
</feature>
<dbReference type="GeneID" id="105163360"/>
<dbReference type="Gene3D" id="1.25.40.90">
    <property type="match status" value="1"/>
</dbReference>
<feature type="domain" description="CID" evidence="10">
    <location>
        <begin position="851"/>
        <end position="991"/>
    </location>
</feature>
<evidence type="ECO:0000256" key="8">
    <source>
        <dbReference type="SAM" id="MobiDB-lite"/>
    </source>
</evidence>
<feature type="region of interest" description="Disordered" evidence="8">
    <location>
        <begin position="1173"/>
        <end position="1201"/>
    </location>
</feature>
<evidence type="ECO:0000259" key="9">
    <source>
        <dbReference type="PROSITE" id="PS50812"/>
    </source>
</evidence>
<feature type="compositionally biased region" description="Polar residues" evidence="8">
    <location>
        <begin position="809"/>
        <end position="820"/>
    </location>
</feature>
<keyword evidence="5" id="KW-0287">Flowering</keyword>
<keyword evidence="6" id="KW-0804">Transcription</keyword>
<dbReference type="RefSeq" id="XP_011079974.1">
    <property type="nucleotide sequence ID" value="XM_011081672.2"/>
</dbReference>
<dbReference type="Proteomes" id="UP000504604">
    <property type="component" value="Linkage group LG6"/>
</dbReference>
<dbReference type="InParanoid" id="A0A6I9T722"/>
<evidence type="ECO:0000256" key="5">
    <source>
        <dbReference type="ARBA" id="ARBA00023089"/>
    </source>
</evidence>
<keyword evidence="3" id="KW-0507">mRNA processing</keyword>
<feature type="domain" description="PWWP" evidence="9">
    <location>
        <begin position="31"/>
        <end position="88"/>
    </location>
</feature>
<evidence type="ECO:0000313" key="12">
    <source>
        <dbReference type="RefSeq" id="XP_011079974.1"/>
    </source>
</evidence>
<organism evidence="11 12">
    <name type="scientific">Sesamum indicum</name>
    <name type="common">Oriental sesame</name>
    <name type="synonym">Sesamum orientale</name>
    <dbReference type="NCBI Taxonomy" id="4182"/>
    <lineage>
        <taxon>Eukaryota</taxon>
        <taxon>Viridiplantae</taxon>
        <taxon>Streptophyta</taxon>
        <taxon>Embryophyta</taxon>
        <taxon>Tracheophyta</taxon>
        <taxon>Spermatophyta</taxon>
        <taxon>Magnoliopsida</taxon>
        <taxon>eudicotyledons</taxon>
        <taxon>Gunneridae</taxon>
        <taxon>Pentapetalae</taxon>
        <taxon>asterids</taxon>
        <taxon>lamiids</taxon>
        <taxon>Lamiales</taxon>
        <taxon>Pedaliaceae</taxon>
        <taxon>Sesamum</taxon>
    </lineage>
</organism>
<evidence type="ECO:0000256" key="7">
    <source>
        <dbReference type="ARBA" id="ARBA00023242"/>
    </source>
</evidence>
<dbReference type="SUPFAM" id="SSF63748">
    <property type="entry name" value="Tudor/PWWP/MBT"/>
    <property type="match status" value="1"/>
</dbReference>
<dbReference type="Gene3D" id="2.30.30.140">
    <property type="match status" value="1"/>
</dbReference>
<dbReference type="PROSITE" id="PS51391">
    <property type="entry name" value="CID"/>
    <property type="match status" value="1"/>
</dbReference>
<evidence type="ECO:0000256" key="3">
    <source>
        <dbReference type="ARBA" id="ARBA00022664"/>
    </source>
</evidence>
<reference evidence="12" key="1">
    <citation type="submission" date="2025-08" db="UniProtKB">
        <authorList>
            <consortium name="RefSeq"/>
        </authorList>
    </citation>
    <scope>IDENTIFICATION</scope>
</reference>
<proteinExistence type="predicted"/>
<feature type="region of interest" description="Disordered" evidence="8">
    <location>
        <begin position="1"/>
        <end position="26"/>
    </location>
</feature>
<dbReference type="InterPro" id="IPR006569">
    <property type="entry name" value="CID_dom"/>
</dbReference>
<dbReference type="PROSITE" id="PS50812">
    <property type="entry name" value="PWWP"/>
    <property type="match status" value="1"/>
</dbReference>
<sequence>MGNDEKEEGATWRRATHGRRPPPAARRKWKVGDLVLAKVKGFPAWPATVSEPEKWGYPADWKKVVVYFFGTEQIAFCNPADVEEFTEEKKVSLLGKRHGKGADFVRAVKEIIDCFEKLKEQDQVSRVNGTEETNITNINNSEESLIKAVKDEAAVVTVKPLSMGTNNDLNSLTEVAVAAAAEDALHDEEIPLVEAPSNLVLTGSPECTTDLARHKTDVARSQKSGSKRKKLAQRSKSSSRRDASRPRGMVLPSINNTRSSRRSGPNALQDRSVRRSKRIMKSSDDSEEEGIHSHALESNDSIEESDPEIMAVDADRLGTNDGPSNLASKQEPFTENDEEETELSHRLDFQTNTVILKKKRKCNRKRHHTDTVEAAELNIVTSDAEVLRTGCASPSFSEKLTQRYVKDDGDEHLPLVKRARVRMGRPSPTAEEEITFLHKEEKGSAAPESVTSQPSGPWSREVDAPADGKSAPIKEDQTHGCLSRVSPARKPHFWEARKNFVDGEAALPPSKRLHRALEAMSANVAEVCQRASSCSPAPNTQSNEYFPSSIPEVSELSVEKKAVNELGSGAVGNMINGDSVSSASVFCAMPNVETLENDAKTIKLVSDGGKADSFEYVEGVDTECQKMSPLNEFPAEIEHHVKLDSLNVGERLAHLDSSALGLKMSPIDHCATEQSGLNKNDKESDHEISQMDLDRIKQVAGGSPNINTGIQPDNADGEGDDTQKMKNLLSAEDNQDGKRSESVEEARPASLDSNNMLSVTPLKALNSCYHQSLFHSTSVSDDQMDDRAVSVTQSSSLTDGPDSVARESPPSSSICNISASDNNHSLENSSACGPDVQFHLEKAKLVGKSSGKGDSLSSFEAVIGSLTRTKDSIGRATRIAIDCAKFGLATKVVEVLSRNLEIESNLHKKVDLFFLVDSITQCSRGMKGDAGVYPSAIQALLPRLLLAAAPPGSSSRENHRQCLKVLRVWQERKILPEPIIRHHIRELDALCGSYPTAGSRRPLRNERAFDDPIREMEGMLVDEYGSNSSIQLPGFCMPPMLRDDGGGSDSDGESFEAVTPEHNTEKLDGEMTQIPAVGKRSHILEDVDGELEMEDVAPCCEVEITSTSNIGGADSTQMLHNQSNRHCAAQFTAQHANDVQLTPALLSRSPPPPPPLPPSFACPAVLGSVTNGPNSKPYSNSQKFNSSVQESAVNQSALSRVNPSTVDAGHLHVHDNKGFEAKLPRQMPEANSASSFSDHPTSFLSGRGSNSIQPTDTFSKGFHLRPPHPAPSNQFSYVQEQRIQSRRDIPPPSHLNRYRAHNAENGNFYRDRDRNKYGPRDNIGECWKPPFPSPGPCYSDGNRIAHAPAPMSYSGLHEPALSNSRWNFPPRPMNHRHFDPYRPPSEGPIPVASRGPNFWRPR</sequence>
<feature type="region of interest" description="Disordered" evidence="8">
    <location>
        <begin position="699"/>
        <end position="754"/>
    </location>
</feature>
<dbReference type="KEGG" id="sind:105163360"/>
<feature type="region of interest" description="Disordered" evidence="8">
    <location>
        <begin position="1228"/>
        <end position="1315"/>
    </location>
</feature>
<dbReference type="OrthoDB" id="62853at2759"/>
<gene>
    <name evidence="12" type="primary">LOC105163360</name>
</gene>
<dbReference type="PANTHER" id="PTHR12550">
    <property type="entry name" value="HEPATOMA-DERIVED GROWTH FACTOR-RELATED"/>
    <property type="match status" value="1"/>
</dbReference>
<dbReference type="FunCoup" id="A0A6I9T722">
    <property type="interactions" value="1867"/>
</dbReference>
<keyword evidence="4" id="KW-0805">Transcription regulation</keyword>
<keyword evidence="11" id="KW-1185">Reference proteome</keyword>
<dbReference type="InterPro" id="IPR008942">
    <property type="entry name" value="ENTH_VHS"/>
</dbReference>
<dbReference type="CDD" id="cd20147">
    <property type="entry name" value="PWWP_HULK"/>
    <property type="match status" value="1"/>
</dbReference>
<protein>
    <submittedName>
        <fullName evidence="12">Protein HUA2-LIKE 3</fullName>
    </submittedName>
</protein>
<evidence type="ECO:0000256" key="6">
    <source>
        <dbReference type="ARBA" id="ARBA00023163"/>
    </source>
</evidence>
<evidence type="ECO:0000313" key="11">
    <source>
        <dbReference type="Proteomes" id="UP000504604"/>
    </source>
</evidence>
<keyword evidence="7" id="KW-0539">Nucleus</keyword>
<dbReference type="Pfam" id="PF04818">
    <property type="entry name" value="CID"/>
    <property type="match status" value="1"/>
</dbReference>
<evidence type="ECO:0000256" key="1">
    <source>
        <dbReference type="ARBA" id="ARBA00004123"/>
    </source>
</evidence>
<dbReference type="SMART" id="SM00293">
    <property type="entry name" value="PWWP"/>
    <property type="match status" value="1"/>
</dbReference>
<evidence type="ECO:0000259" key="10">
    <source>
        <dbReference type="PROSITE" id="PS51391"/>
    </source>
</evidence>
<feature type="compositionally biased region" description="Basic and acidic residues" evidence="8">
    <location>
        <begin position="735"/>
        <end position="747"/>
    </location>
</feature>
<feature type="compositionally biased region" description="Polar residues" evidence="8">
    <location>
        <begin position="1229"/>
        <end position="1258"/>
    </location>
</feature>
<dbReference type="SMART" id="SM00582">
    <property type="entry name" value="RPR"/>
    <property type="match status" value="1"/>
</dbReference>
<dbReference type="InterPro" id="IPR000313">
    <property type="entry name" value="PWWP_dom"/>
</dbReference>
<evidence type="ECO:0000256" key="4">
    <source>
        <dbReference type="ARBA" id="ARBA00023015"/>
    </source>
</evidence>
<accession>A0A6I9T722</accession>
<feature type="compositionally biased region" description="Basic and acidic residues" evidence="8">
    <location>
        <begin position="211"/>
        <end position="220"/>
    </location>
</feature>
<feature type="compositionally biased region" description="Polar residues" evidence="8">
    <location>
        <begin position="1271"/>
        <end position="1282"/>
    </location>
</feature>
<name>A0A6I9T722_SESIN</name>
<feature type="compositionally biased region" description="Basic and acidic residues" evidence="8">
    <location>
        <begin position="281"/>
        <end position="297"/>
    </location>
</feature>
<dbReference type="GO" id="GO:0009908">
    <property type="term" value="P:flower development"/>
    <property type="evidence" value="ECO:0007669"/>
    <property type="project" value="UniProtKB-KW"/>
</dbReference>
<feature type="region of interest" description="Disordered" evidence="8">
    <location>
        <begin position="211"/>
        <end position="341"/>
    </location>
</feature>
<dbReference type="PANTHER" id="PTHR12550:SF49">
    <property type="entry name" value="PROTEIN HUA2-LIKE 2-RELATED"/>
    <property type="match status" value="1"/>
</dbReference>
<dbReference type="Pfam" id="PF00855">
    <property type="entry name" value="PWWP"/>
    <property type="match status" value="1"/>
</dbReference>
<feature type="region of interest" description="Disordered" evidence="8">
    <location>
        <begin position="784"/>
        <end position="820"/>
    </location>
</feature>
<comment type="subcellular location">
    <subcellularLocation>
        <location evidence="1">Nucleus</location>
    </subcellularLocation>
</comment>